<accession>A0A1M7K8X8</accession>
<dbReference type="AlphaFoldDB" id="A0A1M7K8X8"/>
<name>A0A1M7K8X8_9GAMM</name>
<dbReference type="Proteomes" id="UP000184123">
    <property type="component" value="Unassembled WGS sequence"/>
</dbReference>
<organism evidence="1 2">
    <name type="scientific">Halomonas cupida</name>
    <dbReference type="NCBI Taxonomy" id="44933"/>
    <lineage>
        <taxon>Bacteria</taxon>
        <taxon>Pseudomonadati</taxon>
        <taxon>Pseudomonadota</taxon>
        <taxon>Gammaproteobacteria</taxon>
        <taxon>Oceanospirillales</taxon>
        <taxon>Halomonadaceae</taxon>
        <taxon>Halomonas</taxon>
    </lineage>
</organism>
<dbReference type="EMBL" id="FRCA01000010">
    <property type="protein sequence ID" value="SHM61307.1"/>
    <property type="molecule type" value="Genomic_DNA"/>
</dbReference>
<gene>
    <name evidence="1" type="ORF">SAMN05660971_03385</name>
</gene>
<evidence type="ECO:0000313" key="1">
    <source>
        <dbReference type="EMBL" id="SHM61307.1"/>
    </source>
</evidence>
<evidence type="ECO:0000313" key="2">
    <source>
        <dbReference type="Proteomes" id="UP000184123"/>
    </source>
</evidence>
<protein>
    <submittedName>
        <fullName evidence="1">Uncharacterized protein</fullName>
    </submittedName>
</protein>
<proteinExistence type="predicted"/>
<reference evidence="1 2" key="1">
    <citation type="submission" date="2016-11" db="EMBL/GenBank/DDBJ databases">
        <authorList>
            <person name="Jaros S."/>
            <person name="Januszkiewicz K."/>
            <person name="Wedrychowicz H."/>
        </authorList>
    </citation>
    <scope>NUCLEOTIDE SEQUENCE [LARGE SCALE GENOMIC DNA]</scope>
    <source>
        <strain evidence="1 2">DSM 4740</strain>
    </source>
</reference>
<sequence>MARPPAALSSDQFLFGIVGGEGNVSLGLEFTESRGKRVSNRMVRRAAKYQAQRRIRLVGNHCHCIGHAFGIPGDDPTPGVHGVTCLVGGRVVIDCYGFRLHKTTPEVGARRPRLNKSELDSERYQFLGQRLDKPLYAPLGRVIETEAWIGDLPPSLETCRTRPPPCARR</sequence>